<evidence type="ECO:0000313" key="2">
    <source>
        <dbReference type="EMBL" id="MEI5906972.1"/>
    </source>
</evidence>
<comment type="caution">
    <text evidence="2">The sequence shown here is derived from an EMBL/GenBank/DDBJ whole genome shotgun (WGS) entry which is preliminary data.</text>
</comment>
<evidence type="ECO:0000313" key="3">
    <source>
        <dbReference type="Proteomes" id="UP001312865"/>
    </source>
</evidence>
<keyword evidence="3" id="KW-1185">Reference proteome</keyword>
<sequence>MLVKENNGISKLYHYTNEKGLNGILESGKLNPSTKTLNPKDVRYTNGQYLTDVVPGEKTLGQLSYTFLRTPWGGKRFTNYLEIDVSGLNIIKGRDGVYAIPNEGALDISNRIINYGKSTK</sequence>
<name>A0ABU8HCT0_9BACI</name>
<dbReference type="Proteomes" id="UP001312865">
    <property type="component" value="Unassembled WGS sequence"/>
</dbReference>
<protein>
    <submittedName>
        <fullName evidence="2">HYD1 signature containing ADP-ribosyltransferase family protein</fullName>
    </submittedName>
</protein>
<gene>
    <name evidence="2" type="ORF">WAK64_07870</name>
</gene>
<reference evidence="2 3" key="1">
    <citation type="journal article" date="2018" name="J. Microbiol.">
        <title>Bacillus spongiae sp. nov., isolated from sponge of Jeju Island.</title>
        <authorList>
            <person name="Lee G.E."/>
            <person name="Im W.T."/>
            <person name="Park J.S."/>
        </authorList>
    </citation>
    <scope>NUCLEOTIDE SEQUENCE [LARGE SCALE GENOMIC DNA]</scope>
    <source>
        <strain evidence="2 3">135PIL107-10</strain>
    </source>
</reference>
<feature type="domain" description="Tox-ART-HYD1" evidence="1">
    <location>
        <begin position="12"/>
        <end position="112"/>
    </location>
</feature>
<accession>A0ABU8HCT0</accession>
<proteinExistence type="predicted"/>
<dbReference type="InterPro" id="IPR028920">
    <property type="entry name" value="Tox-ART-HYD1_dom"/>
</dbReference>
<organism evidence="2 3">
    <name type="scientific">Bacillus spongiae</name>
    <dbReference type="NCBI Taxonomy" id="2683610"/>
    <lineage>
        <taxon>Bacteria</taxon>
        <taxon>Bacillati</taxon>
        <taxon>Bacillota</taxon>
        <taxon>Bacilli</taxon>
        <taxon>Bacillales</taxon>
        <taxon>Bacillaceae</taxon>
        <taxon>Bacillus</taxon>
    </lineage>
</organism>
<dbReference type="Pfam" id="PF15633">
    <property type="entry name" value="Tox-ART-HYD1"/>
    <property type="match status" value="1"/>
</dbReference>
<dbReference type="EMBL" id="JBBAXC010000005">
    <property type="protein sequence ID" value="MEI5906972.1"/>
    <property type="molecule type" value="Genomic_DNA"/>
</dbReference>
<dbReference type="RefSeq" id="WP_336586412.1">
    <property type="nucleotide sequence ID" value="NZ_JBBAXC010000005.1"/>
</dbReference>
<evidence type="ECO:0000259" key="1">
    <source>
        <dbReference type="Pfam" id="PF15633"/>
    </source>
</evidence>